<gene>
    <name evidence="15" type="ORF">RSO01_68380</name>
</gene>
<comment type="caution">
    <text evidence="15">The sequence shown here is derived from an EMBL/GenBank/DDBJ whole genome shotgun (WGS) entry which is preliminary data.</text>
</comment>
<feature type="transmembrane region" description="Helical" evidence="14">
    <location>
        <begin position="457"/>
        <end position="483"/>
    </location>
</feature>
<evidence type="ECO:0000256" key="11">
    <source>
        <dbReference type="ARBA" id="ARBA00023315"/>
    </source>
</evidence>
<comment type="similarity">
    <text evidence="3 13">Belongs to the membrane-bound acyltransferase family.</text>
</comment>
<dbReference type="PANTHER" id="PTHR13285:SF23">
    <property type="entry name" value="TEICHOIC ACID D-ALANYLTRANSFERASE"/>
    <property type="match status" value="1"/>
</dbReference>
<protein>
    <recommendedName>
        <fullName evidence="4">Probable alginate O-acetylase AlgI</fullName>
    </recommendedName>
    <alternativeName>
        <fullName evidence="12">Alginate biosynthesis protein AlgI</fullName>
    </alternativeName>
</protein>
<feature type="transmembrane region" description="Helical" evidence="14">
    <location>
        <begin position="400"/>
        <end position="426"/>
    </location>
</feature>
<keyword evidence="9 14" id="KW-1133">Transmembrane helix</keyword>
<evidence type="ECO:0000256" key="6">
    <source>
        <dbReference type="ARBA" id="ARBA00022679"/>
    </source>
</evidence>
<evidence type="ECO:0000256" key="8">
    <source>
        <dbReference type="ARBA" id="ARBA00022841"/>
    </source>
</evidence>
<dbReference type="EMBL" id="BKAJ01000136">
    <property type="protein sequence ID" value="GEP59672.1"/>
    <property type="molecule type" value="Genomic_DNA"/>
</dbReference>
<keyword evidence="5 13" id="KW-1003">Cell membrane</keyword>
<name>A0A512NL56_9HYPH</name>
<feature type="transmembrane region" description="Helical" evidence="14">
    <location>
        <begin position="312"/>
        <end position="335"/>
    </location>
</feature>
<evidence type="ECO:0000313" key="16">
    <source>
        <dbReference type="Proteomes" id="UP000321058"/>
    </source>
</evidence>
<evidence type="ECO:0000256" key="12">
    <source>
        <dbReference type="ARBA" id="ARBA00031030"/>
    </source>
</evidence>
<evidence type="ECO:0000256" key="14">
    <source>
        <dbReference type="SAM" id="Phobius"/>
    </source>
</evidence>
<dbReference type="Proteomes" id="UP000321058">
    <property type="component" value="Unassembled WGS sequence"/>
</dbReference>
<keyword evidence="10 13" id="KW-0472">Membrane</keyword>
<evidence type="ECO:0000256" key="3">
    <source>
        <dbReference type="ARBA" id="ARBA00010323"/>
    </source>
</evidence>
<evidence type="ECO:0000256" key="10">
    <source>
        <dbReference type="ARBA" id="ARBA00023136"/>
    </source>
</evidence>
<dbReference type="Pfam" id="PF03062">
    <property type="entry name" value="MBOAT"/>
    <property type="match status" value="1"/>
</dbReference>
<evidence type="ECO:0000313" key="15">
    <source>
        <dbReference type="EMBL" id="GEP59672.1"/>
    </source>
</evidence>
<dbReference type="PIRSF" id="PIRSF500217">
    <property type="entry name" value="AlgI"/>
    <property type="match status" value="1"/>
</dbReference>
<keyword evidence="6 13" id="KW-0808">Transferase</keyword>
<reference evidence="15 16" key="1">
    <citation type="submission" date="2019-07" db="EMBL/GenBank/DDBJ databases">
        <title>Whole genome shotgun sequence of Reyranella soli NBRC 108950.</title>
        <authorList>
            <person name="Hosoyama A."/>
            <person name="Uohara A."/>
            <person name="Ohji S."/>
            <person name="Ichikawa N."/>
        </authorList>
    </citation>
    <scope>NUCLEOTIDE SEQUENCE [LARGE SCALE GENOMIC DNA]</scope>
    <source>
        <strain evidence="15 16">NBRC 108950</strain>
    </source>
</reference>
<evidence type="ECO:0000256" key="4">
    <source>
        <dbReference type="ARBA" id="ARBA00016084"/>
    </source>
</evidence>
<dbReference type="RefSeq" id="WP_147155043.1">
    <property type="nucleotide sequence ID" value="NZ_BKAJ01000136.1"/>
</dbReference>
<dbReference type="OrthoDB" id="139172at2"/>
<feature type="transmembrane region" description="Helical" evidence="14">
    <location>
        <begin position="114"/>
        <end position="135"/>
    </location>
</feature>
<keyword evidence="7 14" id="KW-0812">Transmembrane</keyword>
<keyword evidence="8" id="KW-0016">Alginate biosynthesis</keyword>
<evidence type="ECO:0000256" key="1">
    <source>
        <dbReference type="ARBA" id="ARBA00004651"/>
    </source>
</evidence>
<dbReference type="InterPro" id="IPR024194">
    <property type="entry name" value="Ac/AlaTfrase_AlgI/DltB"/>
</dbReference>
<accession>A0A512NL56</accession>
<sequence>MLFTSPEFVFAFLPLTFLGFWLLSAINQTAAIVWVTAASLYFYAFWEVSYLWLLVPSIGLNYLAGVAIGRLGGRRRWLMAAAAIVGNLGVLAYFKYTAFLMVNASWALGLELDVPSIALPLGVSFITFQKIAYIVDVYQGKVRYQEPLRFALFVSFFPQLIAGPIAHHGEILPQLRERLGVQASNVAAGMSLFAVGLFKKVIVADGVAGIANAGFRATAAGGHLTFEAGWASALAYTCQIYFDFSGYSDMACGLGLMFGIRLPVNFMSPYKAASIIDFWRRWHITLSRFLRDYLYIPLGGNRKGAGRRWLNLWITMTLGGLWHGAGWTFVIWGAYHGTLLMLNHAFRSIVPAPTRPSPVRSAASVLVTFVAVVFGWVMFRAESVSSALLMMKSMLAIGSTTAPATVMLGWTEWVQISVAVAAVWLLPNSMQIFRSVTPALGDIPPLRPAWAGWRPSAAWAVAMACAVAMTMLPNRAPLAFLYFQF</sequence>
<comment type="pathway">
    <text evidence="2">Glycan biosynthesis; alginate biosynthesis.</text>
</comment>
<evidence type="ECO:0000256" key="2">
    <source>
        <dbReference type="ARBA" id="ARBA00005182"/>
    </source>
</evidence>
<keyword evidence="11 13" id="KW-0012">Acyltransferase</keyword>
<feature type="transmembrane region" description="Helical" evidence="14">
    <location>
        <begin position="361"/>
        <end position="379"/>
    </location>
</feature>
<proteinExistence type="inferred from homology"/>
<evidence type="ECO:0000256" key="13">
    <source>
        <dbReference type="PIRNR" id="PIRNR016636"/>
    </source>
</evidence>
<dbReference type="GO" id="GO:0042121">
    <property type="term" value="P:alginic acid biosynthetic process"/>
    <property type="evidence" value="ECO:0007669"/>
    <property type="project" value="UniProtKB-KW"/>
</dbReference>
<feature type="transmembrane region" description="Helical" evidence="14">
    <location>
        <begin position="76"/>
        <end position="94"/>
    </location>
</feature>
<dbReference type="GO" id="GO:0005886">
    <property type="term" value="C:plasma membrane"/>
    <property type="evidence" value="ECO:0007669"/>
    <property type="project" value="UniProtKB-SubCell"/>
</dbReference>
<dbReference type="GO" id="GO:0016746">
    <property type="term" value="F:acyltransferase activity"/>
    <property type="evidence" value="ECO:0007669"/>
    <property type="project" value="UniProtKB-KW"/>
</dbReference>
<comment type="subcellular location">
    <subcellularLocation>
        <location evidence="1">Cell membrane</location>
        <topology evidence="1">Multi-pass membrane protein</topology>
    </subcellularLocation>
</comment>
<dbReference type="InterPro" id="IPR028362">
    <property type="entry name" value="AlgI"/>
</dbReference>
<dbReference type="PANTHER" id="PTHR13285">
    <property type="entry name" value="ACYLTRANSFERASE"/>
    <property type="match status" value="1"/>
</dbReference>
<evidence type="ECO:0000256" key="5">
    <source>
        <dbReference type="ARBA" id="ARBA00022475"/>
    </source>
</evidence>
<dbReference type="PIRSF" id="PIRSF016636">
    <property type="entry name" value="AlgI_DltB"/>
    <property type="match status" value="1"/>
</dbReference>
<dbReference type="InterPro" id="IPR004299">
    <property type="entry name" value="MBOAT_fam"/>
</dbReference>
<dbReference type="InterPro" id="IPR051085">
    <property type="entry name" value="MB_O-acyltransferase"/>
</dbReference>
<evidence type="ECO:0000256" key="7">
    <source>
        <dbReference type="ARBA" id="ARBA00022692"/>
    </source>
</evidence>
<dbReference type="AlphaFoldDB" id="A0A512NL56"/>
<evidence type="ECO:0000256" key="9">
    <source>
        <dbReference type="ARBA" id="ARBA00022989"/>
    </source>
</evidence>
<keyword evidence="16" id="KW-1185">Reference proteome</keyword>
<organism evidence="15 16">
    <name type="scientific">Reyranella soli</name>
    <dbReference type="NCBI Taxonomy" id="1230389"/>
    <lineage>
        <taxon>Bacteria</taxon>
        <taxon>Pseudomonadati</taxon>
        <taxon>Pseudomonadota</taxon>
        <taxon>Alphaproteobacteria</taxon>
        <taxon>Hyphomicrobiales</taxon>
        <taxon>Reyranellaceae</taxon>
        <taxon>Reyranella</taxon>
    </lineage>
</organism>
<feature type="transmembrane region" description="Helical" evidence="14">
    <location>
        <begin position="41"/>
        <end position="64"/>
    </location>
</feature>